<dbReference type="RefSeq" id="WP_285726817.1">
    <property type="nucleotide sequence ID" value="NZ_BSDD01000005.1"/>
</dbReference>
<keyword evidence="14" id="KW-1185">Reference proteome</keyword>
<dbReference type="Pfam" id="PF25967">
    <property type="entry name" value="RND-MFP_C"/>
    <property type="match status" value="1"/>
</dbReference>
<evidence type="ECO:0000256" key="3">
    <source>
        <dbReference type="ARBA" id="ARBA00022448"/>
    </source>
</evidence>
<keyword evidence="8" id="KW-1133">Transmembrane helix</keyword>
<dbReference type="PANTHER" id="PTHR30469">
    <property type="entry name" value="MULTIDRUG RESISTANCE PROTEIN MDTA"/>
    <property type="match status" value="1"/>
</dbReference>
<comment type="similarity">
    <text evidence="2">Belongs to the membrane fusion protein (MFP) (TC 8.A.1) family.</text>
</comment>
<dbReference type="EMBL" id="BSDD01000005">
    <property type="protein sequence ID" value="GLH71002.1"/>
    <property type="molecule type" value="Genomic_DNA"/>
</dbReference>
<feature type="domain" description="Multidrug resistance protein MdtA-like C-terminal permuted SH3" evidence="12">
    <location>
        <begin position="317"/>
        <end position="377"/>
    </location>
</feature>
<dbReference type="InterPro" id="IPR058627">
    <property type="entry name" value="MdtA-like_C"/>
</dbReference>
<dbReference type="SUPFAM" id="SSF111369">
    <property type="entry name" value="HlyD-like secretion proteins"/>
    <property type="match status" value="1"/>
</dbReference>
<gene>
    <name evidence="13" type="ORF">GETHPA_25350</name>
</gene>
<evidence type="ECO:0000256" key="6">
    <source>
        <dbReference type="ARBA" id="ARBA00023136"/>
    </source>
</evidence>
<dbReference type="InterPro" id="IPR058625">
    <property type="entry name" value="MdtA-like_BSH"/>
</dbReference>
<dbReference type="Gene3D" id="1.10.287.470">
    <property type="entry name" value="Helix hairpin bin"/>
    <property type="match status" value="1"/>
</dbReference>
<dbReference type="Pfam" id="PF25917">
    <property type="entry name" value="BSH_RND"/>
    <property type="match status" value="1"/>
</dbReference>
<keyword evidence="8" id="KW-0812">Transmembrane</keyword>
<evidence type="ECO:0000313" key="13">
    <source>
        <dbReference type="EMBL" id="GLH71002.1"/>
    </source>
</evidence>
<keyword evidence="6 8" id="KW-0472">Membrane</keyword>
<feature type="domain" description="Multidrug resistance protein MdtA-like barrel-sandwich hybrid" evidence="10">
    <location>
        <begin position="83"/>
        <end position="224"/>
    </location>
</feature>
<evidence type="ECO:0000259" key="10">
    <source>
        <dbReference type="Pfam" id="PF25917"/>
    </source>
</evidence>
<evidence type="ECO:0000256" key="5">
    <source>
        <dbReference type="ARBA" id="ARBA00022519"/>
    </source>
</evidence>
<feature type="transmembrane region" description="Helical" evidence="8">
    <location>
        <begin position="22"/>
        <end position="39"/>
    </location>
</feature>
<keyword evidence="3" id="KW-0813">Transport</keyword>
<dbReference type="Pfam" id="PF25876">
    <property type="entry name" value="HH_MFP_RND"/>
    <property type="match status" value="1"/>
</dbReference>
<keyword evidence="7" id="KW-0175">Coiled coil</keyword>
<comment type="subcellular location">
    <subcellularLocation>
        <location evidence="1">Cell membrane</location>
    </subcellularLocation>
</comment>
<dbReference type="PANTHER" id="PTHR30469:SF12">
    <property type="entry name" value="MULTIDRUG RESISTANCE PROTEIN MDTA"/>
    <property type="match status" value="1"/>
</dbReference>
<accession>A0ABQ5Q871</accession>
<dbReference type="InterPro" id="IPR058624">
    <property type="entry name" value="MdtA-like_HH"/>
</dbReference>
<proteinExistence type="inferred from homology"/>
<reference evidence="13 14" key="1">
    <citation type="journal article" date="2023" name="Antonie Van Leeuwenhoek">
        <title>Mesoterricola silvestris gen. nov., sp. nov., Mesoterricola sediminis sp. nov., Geothrix oryzae sp. nov., Geothrix edaphica sp. nov., Geothrix rubra sp. nov., and Geothrix limicola sp. nov., six novel members of Acidobacteriota isolated from soils.</title>
        <authorList>
            <person name="Itoh H."/>
            <person name="Sugisawa Y."/>
            <person name="Mise K."/>
            <person name="Xu Z."/>
            <person name="Kuniyasu M."/>
            <person name="Ushijima N."/>
            <person name="Kawano K."/>
            <person name="Kobayashi E."/>
            <person name="Shiratori Y."/>
            <person name="Masuda Y."/>
            <person name="Senoo K."/>
        </authorList>
    </citation>
    <scope>NUCLEOTIDE SEQUENCE [LARGE SCALE GENOMIC DNA]</scope>
    <source>
        <strain evidence="13 14">Red803</strain>
    </source>
</reference>
<sequence>MDSFDAAPSLPTEGAASPRRRWIWFGGLGLAVLAGLFLVRGKKDGDPAGKAAGRPVPVLVATARTGDMPLTLTGLGTVTPLDTVTVRSRVDGQLVRVAFTEGQEVHQGDLLAQIDPRPFQVQLMQAEGQLAKDEAAAKNARTDLARFHDLARQGILAQQQLDAQTSQVNQYEAALKADQAQVESAKLNLTYSRITAPISGRVGLRLVDTGNMVHASDANGLAVIAPVKPINVVFTIPADSIQRVLARSRKDARLPVEAFDRDLKQRLARGELLAIDNQVDPATGTIRLKARFSNEDGALFPNQFVNARLLVDTLKGAVLVPTAALQQSPQGAFVYVVKADGTVDMRVVEIQATEGDDTALKSGLRAGEVVVTDGLEKLRPGSRVSVAKPEAPGTAKAKP</sequence>
<dbReference type="Gene3D" id="2.40.420.20">
    <property type="match status" value="1"/>
</dbReference>
<evidence type="ECO:0000313" key="14">
    <source>
        <dbReference type="Proteomes" id="UP001165089"/>
    </source>
</evidence>
<dbReference type="Pfam" id="PF25944">
    <property type="entry name" value="Beta-barrel_RND"/>
    <property type="match status" value="1"/>
</dbReference>
<name>A0ABQ5Q871_9BACT</name>
<dbReference type="NCBIfam" id="TIGR01730">
    <property type="entry name" value="RND_mfp"/>
    <property type="match status" value="1"/>
</dbReference>
<dbReference type="InterPro" id="IPR058626">
    <property type="entry name" value="MdtA-like_b-barrel"/>
</dbReference>
<organism evidence="13 14">
    <name type="scientific">Geothrix rubra</name>
    <dbReference type="NCBI Taxonomy" id="2927977"/>
    <lineage>
        <taxon>Bacteria</taxon>
        <taxon>Pseudomonadati</taxon>
        <taxon>Acidobacteriota</taxon>
        <taxon>Holophagae</taxon>
        <taxon>Holophagales</taxon>
        <taxon>Holophagaceae</taxon>
        <taxon>Geothrix</taxon>
    </lineage>
</organism>
<evidence type="ECO:0000259" key="9">
    <source>
        <dbReference type="Pfam" id="PF25876"/>
    </source>
</evidence>
<evidence type="ECO:0000256" key="7">
    <source>
        <dbReference type="SAM" id="Coils"/>
    </source>
</evidence>
<protein>
    <submittedName>
        <fullName evidence="13">Multidrug transporter</fullName>
    </submittedName>
</protein>
<keyword evidence="5" id="KW-0997">Cell inner membrane</keyword>
<dbReference type="Gene3D" id="2.40.30.170">
    <property type="match status" value="1"/>
</dbReference>
<feature type="domain" description="Multidrug resistance protein MdtA-like alpha-helical hairpin" evidence="9">
    <location>
        <begin position="122"/>
        <end position="192"/>
    </location>
</feature>
<evidence type="ECO:0000256" key="8">
    <source>
        <dbReference type="SAM" id="Phobius"/>
    </source>
</evidence>
<dbReference type="NCBIfam" id="NF008589">
    <property type="entry name" value="PRK11556.1"/>
    <property type="match status" value="1"/>
</dbReference>
<evidence type="ECO:0000256" key="1">
    <source>
        <dbReference type="ARBA" id="ARBA00004236"/>
    </source>
</evidence>
<evidence type="ECO:0000259" key="11">
    <source>
        <dbReference type="Pfam" id="PF25944"/>
    </source>
</evidence>
<feature type="coiled-coil region" evidence="7">
    <location>
        <begin position="123"/>
        <end position="188"/>
    </location>
</feature>
<keyword evidence="4" id="KW-1003">Cell membrane</keyword>
<evidence type="ECO:0000256" key="2">
    <source>
        <dbReference type="ARBA" id="ARBA00009477"/>
    </source>
</evidence>
<dbReference type="InterPro" id="IPR006143">
    <property type="entry name" value="RND_pump_MFP"/>
</dbReference>
<feature type="domain" description="Multidrug resistance protein MdtA-like beta-barrel" evidence="11">
    <location>
        <begin position="229"/>
        <end position="313"/>
    </location>
</feature>
<evidence type="ECO:0000259" key="12">
    <source>
        <dbReference type="Pfam" id="PF25967"/>
    </source>
</evidence>
<evidence type="ECO:0000256" key="4">
    <source>
        <dbReference type="ARBA" id="ARBA00022475"/>
    </source>
</evidence>
<comment type="caution">
    <text evidence="13">The sequence shown here is derived from an EMBL/GenBank/DDBJ whole genome shotgun (WGS) entry which is preliminary data.</text>
</comment>
<dbReference type="Gene3D" id="2.40.50.100">
    <property type="match status" value="1"/>
</dbReference>
<dbReference type="Proteomes" id="UP001165089">
    <property type="component" value="Unassembled WGS sequence"/>
</dbReference>